<keyword evidence="2" id="KW-0812">Transmembrane</keyword>
<evidence type="ECO:0000313" key="4">
    <source>
        <dbReference type="Proteomes" id="UP000291116"/>
    </source>
</evidence>
<keyword evidence="2" id="KW-1133">Transmembrane helix</keyword>
<name>A0A448ZCW3_9STRA</name>
<feature type="region of interest" description="Disordered" evidence="1">
    <location>
        <begin position="271"/>
        <end position="302"/>
    </location>
</feature>
<dbReference type="OrthoDB" id="42925at2759"/>
<sequence>MTSGVPVGDSPFGPTEMTPEEQRRHMSGLCCFNWLGLTSLAAFICGVYSFAYCNFLSRYVTLSDNYSPGDFAAACSDLGYEDGDSFDAQTCQSIMEDHAIGFSYWQATIPVDQRVCFSYTQLTPWGYASPDFDSSFFTSRTFAIIGYVFGGMAWFTLACSSCCMIDQQRLKGIGCYFIIASFSQGLSLVMFRSNICEKGFFEPYFVPPSQRDNETYLESFNSVVADVECELSFGSKMAISASVLYFICALMVPFSVVPLYEQRYYRRDFDGDQQQRGQDEASPSPLPEGEGPVVRGHVTGKV</sequence>
<dbReference type="Proteomes" id="UP000291116">
    <property type="component" value="Unassembled WGS sequence"/>
</dbReference>
<evidence type="ECO:0000256" key="1">
    <source>
        <dbReference type="SAM" id="MobiDB-lite"/>
    </source>
</evidence>
<evidence type="ECO:0000313" key="3">
    <source>
        <dbReference type="EMBL" id="VEU39824.1"/>
    </source>
</evidence>
<dbReference type="AlphaFoldDB" id="A0A448ZCW3"/>
<evidence type="ECO:0000256" key="2">
    <source>
        <dbReference type="SAM" id="Phobius"/>
    </source>
</evidence>
<organism evidence="3 4">
    <name type="scientific">Pseudo-nitzschia multistriata</name>
    <dbReference type="NCBI Taxonomy" id="183589"/>
    <lineage>
        <taxon>Eukaryota</taxon>
        <taxon>Sar</taxon>
        <taxon>Stramenopiles</taxon>
        <taxon>Ochrophyta</taxon>
        <taxon>Bacillariophyta</taxon>
        <taxon>Bacillariophyceae</taxon>
        <taxon>Bacillariophycidae</taxon>
        <taxon>Bacillariales</taxon>
        <taxon>Bacillariaceae</taxon>
        <taxon>Pseudo-nitzschia</taxon>
    </lineage>
</organism>
<feature type="transmembrane region" description="Helical" evidence="2">
    <location>
        <begin position="31"/>
        <end position="51"/>
    </location>
</feature>
<feature type="transmembrane region" description="Helical" evidence="2">
    <location>
        <begin position="237"/>
        <end position="260"/>
    </location>
</feature>
<protein>
    <recommendedName>
        <fullName evidence="5">Transmembrane protein</fullName>
    </recommendedName>
</protein>
<proteinExistence type="predicted"/>
<dbReference type="EMBL" id="CAACVS010000236">
    <property type="protein sequence ID" value="VEU39824.1"/>
    <property type="molecule type" value="Genomic_DNA"/>
</dbReference>
<accession>A0A448ZCW3</accession>
<keyword evidence="2" id="KW-0472">Membrane</keyword>
<gene>
    <name evidence="3" type="ORF">PSNMU_V1.4_AUG-EV-PASAV3_0067000</name>
</gene>
<feature type="transmembrane region" description="Helical" evidence="2">
    <location>
        <begin position="142"/>
        <end position="165"/>
    </location>
</feature>
<evidence type="ECO:0008006" key="5">
    <source>
        <dbReference type="Google" id="ProtNLM"/>
    </source>
</evidence>
<keyword evidence="4" id="KW-1185">Reference proteome</keyword>
<reference evidence="3 4" key="1">
    <citation type="submission" date="2019-01" db="EMBL/GenBank/DDBJ databases">
        <authorList>
            <person name="Ferrante I. M."/>
        </authorList>
    </citation>
    <scope>NUCLEOTIDE SEQUENCE [LARGE SCALE GENOMIC DNA]</scope>
    <source>
        <strain evidence="3 4">B856</strain>
    </source>
</reference>
<feature type="transmembrane region" description="Helical" evidence="2">
    <location>
        <begin position="172"/>
        <end position="191"/>
    </location>
</feature>